<dbReference type="PANTHER" id="PTHR47027:SF25">
    <property type="entry name" value="REVERSE TRANSCRIPTASE DOMAIN-CONTAINING PROTEIN"/>
    <property type="match status" value="1"/>
</dbReference>
<keyword evidence="2" id="KW-1185">Reference proteome</keyword>
<feature type="domain" description="DUF6451" evidence="1">
    <location>
        <begin position="97"/>
        <end position="129"/>
    </location>
</feature>
<sequence length="265" mass="30681">MDTTKLEDLDLADDVSTFIPPIPTHPTEYVTTKSTGLEININKTKSLRINTHNTAAIVLNGKSIEDVNNFTYLGSIVSKNGGANEDIIARLGKARHAFITLRPTWRSRNISRKTKLRIFETNVKSVLLYSSKTWKLTKENEHDLQVFVNKCLRQILQIRWPEKITNIELWERTNQLPITDTIRKRKWKWIDHILRRQNSNITKNALDWNPQGKRSGRPTTTWRRTIESELKACQLTWAEAKKAAKDRPTWRSVVEALCPSRGLKD</sequence>
<dbReference type="Proteomes" id="UP000694844">
    <property type="component" value="Chromosome 4"/>
</dbReference>
<evidence type="ECO:0000313" key="3">
    <source>
        <dbReference type="RefSeq" id="XP_022330246.1"/>
    </source>
</evidence>
<reference evidence="3" key="1">
    <citation type="submission" date="2025-08" db="UniProtKB">
        <authorList>
            <consortium name="RefSeq"/>
        </authorList>
    </citation>
    <scope>IDENTIFICATION</scope>
    <source>
        <tissue evidence="3">Whole sample</tissue>
    </source>
</reference>
<protein>
    <submittedName>
        <fullName evidence="3">Uncharacterized protein LOC111128732</fullName>
    </submittedName>
</protein>
<accession>A0A8B8DTD5</accession>
<gene>
    <name evidence="3" type="primary">LOC111128732</name>
</gene>
<dbReference type="AlphaFoldDB" id="A0A8B8DTD5"/>
<dbReference type="OrthoDB" id="10059790at2759"/>
<dbReference type="KEGG" id="cvn:111128732"/>
<dbReference type="RefSeq" id="XP_022330246.1">
    <property type="nucleotide sequence ID" value="XM_022474538.1"/>
</dbReference>
<proteinExistence type="predicted"/>
<evidence type="ECO:0000259" key="1">
    <source>
        <dbReference type="Pfam" id="PF20049"/>
    </source>
</evidence>
<name>A0A8B8DTD5_CRAVI</name>
<dbReference type="Pfam" id="PF20049">
    <property type="entry name" value="DUF6451"/>
    <property type="match status" value="1"/>
</dbReference>
<dbReference type="GeneID" id="111128732"/>
<organism evidence="2 3">
    <name type="scientific">Crassostrea virginica</name>
    <name type="common">Eastern oyster</name>
    <dbReference type="NCBI Taxonomy" id="6565"/>
    <lineage>
        <taxon>Eukaryota</taxon>
        <taxon>Metazoa</taxon>
        <taxon>Spiralia</taxon>
        <taxon>Lophotrochozoa</taxon>
        <taxon>Mollusca</taxon>
        <taxon>Bivalvia</taxon>
        <taxon>Autobranchia</taxon>
        <taxon>Pteriomorphia</taxon>
        <taxon>Ostreida</taxon>
        <taxon>Ostreoidea</taxon>
        <taxon>Ostreidae</taxon>
        <taxon>Crassostrea</taxon>
    </lineage>
</organism>
<dbReference type="InterPro" id="IPR045609">
    <property type="entry name" value="DUF6451"/>
</dbReference>
<evidence type="ECO:0000313" key="2">
    <source>
        <dbReference type="Proteomes" id="UP000694844"/>
    </source>
</evidence>
<dbReference type="PANTHER" id="PTHR47027">
    <property type="entry name" value="REVERSE TRANSCRIPTASE DOMAIN-CONTAINING PROTEIN"/>
    <property type="match status" value="1"/>
</dbReference>